<keyword evidence="4" id="KW-1185">Reference proteome</keyword>
<feature type="region of interest" description="Disordered" evidence="1">
    <location>
        <begin position="1"/>
        <end position="130"/>
    </location>
</feature>
<dbReference type="Proteomes" id="UP000054564">
    <property type="component" value="Unassembled WGS sequence"/>
</dbReference>
<feature type="compositionally biased region" description="Acidic residues" evidence="1">
    <location>
        <begin position="451"/>
        <end position="470"/>
    </location>
</feature>
<accession>A0A0L0V522</accession>
<dbReference type="SUPFAM" id="SSF53098">
    <property type="entry name" value="Ribonuclease H-like"/>
    <property type="match status" value="1"/>
</dbReference>
<dbReference type="AlphaFoldDB" id="A0A0L0V522"/>
<dbReference type="InterPro" id="IPR008906">
    <property type="entry name" value="HATC_C_dom"/>
</dbReference>
<dbReference type="PANTHER" id="PTHR47501:SF5">
    <property type="entry name" value="HAT C-TERMINAL DIMERISATION DOMAIN-CONTAINING PROTEIN"/>
    <property type="match status" value="1"/>
</dbReference>
<proteinExistence type="predicted"/>
<feature type="compositionally biased region" description="Basic and acidic residues" evidence="1">
    <location>
        <begin position="113"/>
        <end position="129"/>
    </location>
</feature>
<sequence length="826" mass="91720">MATALRETTPPNQTSTNPRQSTRVRTPLERPGFIQTNPDSRRTLEAPPRSPLPVNLANHQEDEATKGPATRGQSGKTKPKAPKKGTQPATETSTKHGNDEETEIDIVQDSDEENKKATDKPKVDRDGFTHPKLHYHAGFQAEDQSVQVNDSTDSNLKTHRDGAINRTHLRKACAGRAKAIAQGAQLPPSADEKFAAIAKEKKAAQPASGTLTAYVTKGRFNINTMNKVLLFWVIRQSLPWARFDDYLLRVAFDYCNLNSKVFSRTWAAFNARKLYLCLQQQVICEIKASESDIGLIADVWTTKGNHKAFIGISVCYINKKWQYVSQHLALKYVSWHHNGKYLAAPFANVIAKHGLHNKITLTTDSGSNNFTMATELARIVRRKNGDFDHHEDHHPRGFCHVLALVLGAGLRALKLAKPLKPPAKTPNYFPTLDNIVEGDEDEGVEEIEMETLQLEDSEDSDEVDPDDASDASENANNDLEELSGGTVHTLVKVDYICRRVSSSSARQADFKLIADDLKHKGSLIPGYGICWNIAYDCWQRAYAARKVIDQLLEDETDKCAGKASMVHYYKGYEISKKEWENLNSLTIVLEEFVALTLIMEGDGPNASMVLSPKTLILASVLHPAWRLCLIQDKYAAYADIAFDLLQRKFKAKQDAHNLLTPESATPDSNAEDSDADGFNYYPAKNRASQEDNEMKKYLEGAWPLGKKGDPLQWWMTHESEFPRLATVARDVLACAGTSATVERTFSAAADVCAPGRKSLAAGPIERCVSSHMWLQKGIKATGEFADCQSVVDTATSNPKFATQVANQTKKYRAHKIKHVANSQTKS</sequence>
<evidence type="ECO:0000256" key="1">
    <source>
        <dbReference type="SAM" id="MobiDB-lite"/>
    </source>
</evidence>
<dbReference type="EMBL" id="AJIL01000124">
    <property type="protein sequence ID" value="KNE94074.1"/>
    <property type="molecule type" value="Genomic_DNA"/>
</dbReference>
<dbReference type="Pfam" id="PF05699">
    <property type="entry name" value="Dimer_Tnp_hAT"/>
    <property type="match status" value="1"/>
</dbReference>
<feature type="domain" description="HAT C-terminal dimerisation" evidence="2">
    <location>
        <begin position="706"/>
        <end position="774"/>
    </location>
</feature>
<organism evidence="3 4">
    <name type="scientific">Puccinia striiformis f. sp. tritici PST-78</name>
    <dbReference type="NCBI Taxonomy" id="1165861"/>
    <lineage>
        <taxon>Eukaryota</taxon>
        <taxon>Fungi</taxon>
        <taxon>Dikarya</taxon>
        <taxon>Basidiomycota</taxon>
        <taxon>Pucciniomycotina</taxon>
        <taxon>Pucciniomycetes</taxon>
        <taxon>Pucciniales</taxon>
        <taxon>Pucciniaceae</taxon>
        <taxon>Puccinia</taxon>
    </lineage>
</organism>
<gene>
    <name evidence="3" type="ORF">PSTG_12584</name>
</gene>
<feature type="compositionally biased region" description="Polar residues" evidence="1">
    <location>
        <begin position="9"/>
        <end position="24"/>
    </location>
</feature>
<dbReference type="GO" id="GO:0046983">
    <property type="term" value="F:protein dimerization activity"/>
    <property type="evidence" value="ECO:0007669"/>
    <property type="project" value="InterPro"/>
</dbReference>
<evidence type="ECO:0000313" key="4">
    <source>
        <dbReference type="Proteomes" id="UP000054564"/>
    </source>
</evidence>
<name>A0A0L0V522_9BASI</name>
<comment type="caution">
    <text evidence="3">The sequence shown here is derived from an EMBL/GenBank/DDBJ whole genome shotgun (WGS) entry which is preliminary data.</text>
</comment>
<evidence type="ECO:0000313" key="3">
    <source>
        <dbReference type="EMBL" id="KNE94074.1"/>
    </source>
</evidence>
<feature type="compositionally biased region" description="Acidic residues" evidence="1">
    <location>
        <begin position="100"/>
        <end position="112"/>
    </location>
</feature>
<protein>
    <recommendedName>
        <fullName evidence="2">HAT C-terminal dimerisation domain-containing protein</fullName>
    </recommendedName>
</protein>
<dbReference type="PANTHER" id="PTHR47501">
    <property type="entry name" value="TRANSPOSASE-RELATED"/>
    <property type="match status" value="1"/>
</dbReference>
<reference evidence="4" key="1">
    <citation type="submission" date="2014-03" db="EMBL/GenBank/DDBJ databases">
        <title>The Genome Sequence of Puccinia striiformis f. sp. tritici PST-78.</title>
        <authorList>
            <consortium name="The Broad Institute Genome Sequencing Platform"/>
            <person name="Cuomo C."/>
            <person name="Hulbert S."/>
            <person name="Chen X."/>
            <person name="Walker B."/>
            <person name="Young S.K."/>
            <person name="Zeng Q."/>
            <person name="Gargeya S."/>
            <person name="Fitzgerald M."/>
            <person name="Haas B."/>
            <person name="Abouelleil A."/>
            <person name="Alvarado L."/>
            <person name="Arachchi H.M."/>
            <person name="Berlin A.M."/>
            <person name="Chapman S.B."/>
            <person name="Goldberg J."/>
            <person name="Griggs A."/>
            <person name="Gujja S."/>
            <person name="Hansen M."/>
            <person name="Howarth C."/>
            <person name="Imamovic A."/>
            <person name="Larimer J."/>
            <person name="McCowan C."/>
            <person name="Montmayeur A."/>
            <person name="Murphy C."/>
            <person name="Neiman D."/>
            <person name="Pearson M."/>
            <person name="Priest M."/>
            <person name="Roberts A."/>
            <person name="Saif S."/>
            <person name="Shea T."/>
            <person name="Sisk P."/>
            <person name="Sykes S."/>
            <person name="Wortman J."/>
            <person name="Nusbaum C."/>
            <person name="Birren B."/>
        </authorList>
    </citation>
    <scope>NUCLEOTIDE SEQUENCE [LARGE SCALE GENOMIC DNA]</scope>
    <source>
        <strain evidence="4">race PST-78</strain>
    </source>
</reference>
<evidence type="ECO:0000259" key="2">
    <source>
        <dbReference type="Pfam" id="PF05699"/>
    </source>
</evidence>
<dbReference type="InterPro" id="IPR012337">
    <property type="entry name" value="RNaseH-like_sf"/>
</dbReference>
<feature type="region of interest" description="Disordered" evidence="1">
    <location>
        <begin position="659"/>
        <end position="678"/>
    </location>
</feature>
<feature type="region of interest" description="Disordered" evidence="1">
    <location>
        <begin position="451"/>
        <end position="480"/>
    </location>
</feature>